<dbReference type="PANTHER" id="PTHR12526:SF590">
    <property type="entry name" value="ALPHA-MALTOSE-1-PHOSPHATE SYNTHASE"/>
    <property type="match status" value="1"/>
</dbReference>
<evidence type="ECO:0000259" key="1">
    <source>
        <dbReference type="Pfam" id="PF00534"/>
    </source>
</evidence>
<sequence length="355" mass="40067">MVGGGGLRTEEETSRDCRALVVTSKLDDKEPWWWRHIAESPYAGRIDHRRILLKGGRITGVLSRRFIAFASELWGVVRRARATHTFVFTFECGWESLLISLMQTLTGIHKPRHVILQFIMREKTQALGSCAKYTFMRWLFSSVHRCVCSSQGEGRYYESVFGWSASKWSYIPFHTDPDLLDYDGSGHDGFVLSAGRTFRDYRTLLQAFQSIDAPLRIVASPSNIELRDKPAHVTIDYDLPGPDLMKLMARAFAVAVPLEPRKISTGQSVILQAMALGKPVIATRVNGTEDYIEHMRTGILVPPCDPRAIEEAVRLLLSDEPLRQRLGRAARERIKEAHLPVHYVHDVAKALGVAV</sequence>
<proteinExistence type="predicted"/>
<protein>
    <submittedName>
        <fullName evidence="2">Glycosyltransferase-like protein</fullName>
    </submittedName>
</protein>
<accession>A0A0S4KY28</accession>
<dbReference type="SUPFAM" id="SSF53756">
    <property type="entry name" value="UDP-Glycosyltransferase/glycogen phosphorylase"/>
    <property type="match status" value="1"/>
</dbReference>
<reference evidence="3" key="1">
    <citation type="submission" date="2015-09" db="EMBL/GenBank/DDBJ databases">
        <authorList>
            <person name="Daims H."/>
        </authorList>
    </citation>
    <scope>NUCLEOTIDE SEQUENCE [LARGE SCALE GENOMIC DNA]</scope>
</reference>
<evidence type="ECO:0000313" key="3">
    <source>
        <dbReference type="Proteomes" id="UP000066284"/>
    </source>
</evidence>
<dbReference type="STRING" id="1715989.NITINOP_2431"/>
<dbReference type="PANTHER" id="PTHR12526">
    <property type="entry name" value="GLYCOSYLTRANSFERASE"/>
    <property type="match status" value="1"/>
</dbReference>
<evidence type="ECO:0000313" key="2">
    <source>
        <dbReference type="EMBL" id="CUQ67403.1"/>
    </source>
</evidence>
<dbReference type="InterPro" id="IPR001296">
    <property type="entry name" value="Glyco_trans_1"/>
</dbReference>
<feature type="domain" description="Glycosyl transferase family 1" evidence="1">
    <location>
        <begin position="240"/>
        <end position="333"/>
    </location>
</feature>
<dbReference type="KEGG" id="nio:NITINOP_2431"/>
<keyword evidence="2" id="KW-0808">Transferase</keyword>
<name>A0A0S4KY28_9BACT</name>
<dbReference type="Proteomes" id="UP000066284">
    <property type="component" value="Chromosome 1"/>
</dbReference>
<gene>
    <name evidence="2" type="ORF">NITINOP_2431</name>
</gene>
<dbReference type="CDD" id="cd03801">
    <property type="entry name" value="GT4_PimA-like"/>
    <property type="match status" value="1"/>
</dbReference>
<keyword evidence="3" id="KW-1185">Reference proteome</keyword>
<dbReference type="Pfam" id="PF00534">
    <property type="entry name" value="Glycos_transf_1"/>
    <property type="match status" value="1"/>
</dbReference>
<dbReference type="GO" id="GO:0016757">
    <property type="term" value="F:glycosyltransferase activity"/>
    <property type="evidence" value="ECO:0007669"/>
    <property type="project" value="InterPro"/>
</dbReference>
<organism evidence="2 3">
    <name type="scientific">Candidatus Nitrospira inopinata</name>
    <dbReference type="NCBI Taxonomy" id="1715989"/>
    <lineage>
        <taxon>Bacteria</taxon>
        <taxon>Pseudomonadati</taxon>
        <taxon>Nitrospirota</taxon>
        <taxon>Nitrospiria</taxon>
        <taxon>Nitrospirales</taxon>
        <taxon>Nitrospiraceae</taxon>
        <taxon>Nitrospira</taxon>
    </lineage>
</organism>
<dbReference type="AlphaFoldDB" id="A0A0S4KY28"/>
<dbReference type="Gene3D" id="3.40.50.2000">
    <property type="entry name" value="Glycogen Phosphorylase B"/>
    <property type="match status" value="1"/>
</dbReference>
<dbReference type="EMBL" id="LN885086">
    <property type="protein sequence ID" value="CUQ67403.1"/>
    <property type="molecule type" value="Genomic_DNA"/>
</dbReference>